<accession>A0ACC2UR47</accession>
<dbReference type="EMBL" id="QTSX02000087">
    <property type="protein sequence ID" value="KAJ9088817.1"/>
    <property type="molecule type" value="Genomic_DNA"/>
</dbReference>
<proteinExistence type="predicted"/>
<comment type="caution">
    <text evidence="1">The sequence shown here is derived from an EMBL/GenBank/DDBJ whole genome shotgun (WGS) entry which is preliminary data.</text>
</comment>
<dbReference type="Proteomes" id="UP001165960">
    <property type="component" value="Unassembled WGS sequence"/>
</dbReference>
<evidence type="ECO:0000313" key="1">
    <source>
        <dbReference type="EMBL" id="KAJ9088817.1"/>
    </source>
</evidence>
<organism evidence="1 2">
    <name type="scientific">Entomophthora muscae</name>
    <dbReference type="NCBI Taxonomy" id="34485"/>
    <lineage>
        <taxon>Eukaryota</taxon>
        <taxon>Fungi</taxon>
        <taxon>Fungi incertae sedis</taxon>
        <taxon>Zoopagomycota</taxon>
        <taxon>Entomophthoromycotina</taxon>
        <taxon>Entomophthoromycetes</taxon>
        <taxon>Entomophthorales</taxon>
        <taxon>Entomophthoraceae</taxon>
        <taxon>Entomophthora</taxon>
    </lineage>
</organism>
<gene>
    <name evidence="1" type="ORF">DSO57_1019412</name>
</gene>
<name>A0ACC2UR47_9FUNG</name>
<keyword evidence="2" id="KW-1185">Reference proteome</keyword>
<evidence type="ECO:0000313" key="2">
    <source>
        <dbReference type="Proteomes" id="UP001165960"/>
    </source>
</evidence>
<reference evidence="1" key="1">
    <citation type="submission" date="2022-04" db="EMBL/GenBank/DDBJ databases">
        <title>Genome of the entomopathogenic fungus Entomophthora muscae.</title>
        <authorList>
            <person name="Elya C."/>
            <person name="Lovett B.R."/>
            <person name="Lee E."/>
            <person name="Macias A.M."/>
            <person name="Hajek A.E."/>
            <person name="De Bivort B.L."/>
            <person name="Kasson M.T."/>
            <person name="De Fine Licht H.H."/>
            <person name="Stajich J.E."/>
        </authorList>
    </citation>
    <scope>NUCLEOTIDE SEQUENCE</scope>
    <source>
        <strain evidence="1">Berkeley</strain>
    </source>
</reference>
<protein>
    <submittedName>
        <fullName evidence="1">Uncharacterized protein</fullName>
    </submittedName>
</protein>
<sequence length="103" mass="11612">MFLLSLDSRGNTLNRSFSSWINNKAWFFSLNNKLRLFELHPKKFTIICPEASDLTDGIDGFEFLPPTDVLHILPMDTRLSGPASLALDEVLVVHPIWLGAKLS</sequence>